<evidence type="ECO:0000256" key="3">
    <source>
        <dbReference type="ARBA" id="ARBA00023163"/>
    </source>
</evidence>
<protein>
    <submittedName>
        <fullName evidence="5">DNA-binding transcriptional regulator, MarR family</fullName>
    </submittedName>
</protein>
<dbReference type="SUPFAM" id="SSF46785">
    <property type="entry name" value="Winged helix' DNA-binding domain"/>
    <property type="match status" value="1"/>
</dbReference>
<evidence type="ECO:0000256" key="1">
    <source>
        <dbReference type="ARBA" id="ARBA00023015"/>
    </source>
</evidence>
<dbReference type="PROSITE" id="PS50995">
    <property type="entry name" value="HTH_MARR_2"/>
    <property type="match status" value="1"/>
</dbReference>
<dbReference type="GO" id="GO:0003700">
    <property type="term" value="F:DNA-binding transcription factor activity"/>
    <property type="evidence" value="ECO:0007669"/>
    <property type="project" value="InterPro"/>
</dbReference>
<dbReference type="PROSITE" id="PS01117">
    <property type="entry name" value="HTH_MARR_1"/>
    <property type="match status" value="1"/>
</dbReference>
<sequence length="154" mass="17037">MIPLATEADPETVGPSLLYAIKQVELAIRARMDTILRPTGITALQYTALTVLRRRDGLSSAELARNSFVTAQTMGEMIAALERRGLVSRRVDPDNRRRMLTSVTGAGLELLDCYDPAFVALESQMVGRLSVRQRETLRQYLNSCRTGLAETSAH</sequence>
<reference evidence="6" key="1">
    <citation type="submission" date="2016-10" db="EMBL/GenBank/DDBJ databases">
        <authorList>
            <person name="Varghese N."/>
            <person name="Submissions S."/>
        </authorList>
    </citation>
    <scope>NUCLEOTIDE SEQUENCE [LARGE SCALE GENOMIC DNA]</scope>
    <source>
        <strain evidence="6">DSM 44498</strain>
    </source>
</reference>
<dbReference type="InterPro" id="IPR023187">
    <property type="entry name" value="Tscrpt_reg_MarR-type_CS"/>
</dbReference>
<dbReference type="AlphaFoldDB" id="A0A1H4VVI8"/>
<dbReference type="Pfam" id="PF01047">
    <property type="entry name" value="MarR"/>
    <property type="match status" value="1"/>
</dbReference>
<proteinExistence type="predicted"/>
<dbReference type="PANTHER" id="PTHR42756:SF1">
    <property type="entry name" value="TRANSCRIPTIONAL REPRESSOR OF EMRAB OPERON"/>
    <property type="match status" value="1"/>
</dbReference>
<evidence type="ECO:0000313" key="6">
    <source>
        <dbReference type="Proteomes" id="UP000183561"/>
    </source>
</evidence>
<evidence type="ECO:0000259" key="4">
    <source>
        <dbReference type="PROSITE" id="PS50995"/>
    </source>
</evidence>
<evidence type="ECO:0000313" key="5">
    <source>
        <dbReference type="EMBL" id="SEC84985.1"/>
    </source>
</evidence>
<dbReference type="InterPro" id="IPR036390">
    <property type="entry name" value="WH_DNA-bd_sf"/>
</dbReference>
<dbReference type="SMART" id="SM00347">
    <property type="entry name" value="HTH_MARR"/>
    <property type="match status" value="1"/>
</dbReference>
<name>A0A1H4VVI8_9NOCA</name>
<dbReference type="GO" id="GO:0003677">
    <property type="term" value="F:DNA binding"/>
    <property type="evidence" value="ECO:0007669"/>
    <property type="project" value="UniProtKB-KW"/>
</dbReference>
<dbReference type="Proteomes" id="UP000183561">
    <property type="component" value="Unassembled WGS sequence"/>
</dbReference>
<dbReference type="EMBL" id="FNSV01000005">
    <property type="protein sequence ID" value="SEC84985.1"/>
    <property type="molecule type" value="Genomic_DNA"/>
</dbReference>
<dbReference type="InterPro" id="IPR036388">
    <property type="entry name" value="WH-like_DNA-bd_sf"/>
</dbReference>
<feature type="domain" description="HTH marR-type" evidence="4">
    <location>
        <begin position="14"/>
        <end position="146"/>
    </location>
</feature>
<keyword evidence="2 5" id="KW-0238">DNA-binding</keyword>
<keyword evidence="1" id="KW-0805">Transcription regulation</keyword>
<keyword evidence="6" id="KW-1185">Reference proteome</keyword>
<dbReference type="OrthoDB" id="3177763at2"/>
<dbReference type="Gene3D" id="1.10.10.10">
    <property type="entry name" value="Winged helix-like DNA-binding domain superfamily/Winged helix DNA-binding domain"/>
    <property type="match status" value="1"/>
</dbReference>
<dbReference type="PANTHER" id="PTHR42756">
    <property type="entry name" value="TRANSCRIPTIONAL REGULATOR, MARR"/>
    <property type="match status" value="1"/>
</dbReference>
<dbReference type="InterPro" id="IPR000835">
    <property type="entry name" value="HTH_MarR-typ"/>
</dbReference>
<gene>
    <name evidence="5" type="ORF">SAMN04490239_5707</name>
</gene>
<keyword evidence="3" id="KW-0804">Transcription</keyword>
<evidence type="ECO:0000256" key="2">
    <source>
        <dbReference type="ARBA" id="ARBA00023125"/>
    </source>
</evidence>
<accession>A0A1H4VVI8</accession>
<organism evidence="5 6">
    <name type="scientific">Rhodococcus koreensis</name>
    <dbReference type="NCBI Taxonomy" id="99653"/>
    <lineage>
        <taxon>Bacteria</taxon>
        <taxon>Bacillati</taxon>
        <taxon>Actinomycetota</taxon>
        <taxon>Actinomycetes</taxon>
        <taxon>Mycobacteriales</taxon>
        <taxon>Nocardiaceae</taxon>
        <taxon>Rhodococcus</taxon>
    </lineage>
</organism>